<evidence type="ECO:0000313" key="4">
    <source>
        <dbReference type="Proteomes" id="UP001295423"/>
    </source>
</evidence>
<feature type="region of interest" description="Disordered" evidence="1">
    <location>
        <begin position="49"/>
        <end position="75"/>
    </location>
</feature>
<feature type="transmembrane region" description="Helical" evidence="2">
    <location>
        <begin position="165"/>
        <end position="191"/>
    </location>
</feature>
<feature type="transmembrane region" description="Helical" evidence="2">
    <location>
        <begin position="135"/>
        <end position="153"/>
    </location>
</feature>
<evidence type="ECO:0000256" key="1">
    <source>
        <dbReference type="SAM" id="MobiDB-lite"/>
    </source>
</evidence>
<organism evidence="3 4">
    <name type="scientific">Cylindrotheca closterium</name>
    <dbReference type="NCBI Taxonomy" id="2856"/>
    <lineage>
        <taxon>Eukaryota</taxon>
        <taxon>Sar</taxon>
        <taxon>Stramenopiles</taxon>
        <taxon>Ochrophyta</taxon>
        <taxon>Bacillariophyta</taxon>
        <taxon>Bacillariophyceae</taxon>
        <taxon>Bacillariophycidae</taxon>
        <taxon>Bacillariales</taxon>
        <taxon>Bacillariaceae</taxon>
        <taxon>Cylindrotheca</taxon>
    </lineage>
</organism>
<gene>
    <name evidence="3" type="ORF">CYCCA115_LOCUS13834</name>
</gene>
<dbReference type="Proteomes" id="UP001295423">
    <property type="component" value="Unassembled WGS sequence"/>
</dbReference>
<evidence type="ECO:0000256" key="2">
    <source>
        <dbReference type="SAM" id="Phobius"/>
    </source>
</evidence>
<keyword evidence="2" id="KW-0812">Transmembrane</keyword>
<feature type="transmembrane region" description="Helical" evidence="2">
    <location>
        <begin position="96"/>
        <end position="114"/>
    </location>
</feature>
<keyword evidence="2" id="KW-1133">Transmembrane helix</keyword>
<comment type="caution">
    <text evidence="3">The sequence shown here is derived from an EMBL/GenBank/DDBJ whole genome shotgun (WGS) entry which is preliminary data.</text>
</comment>
<reference evidence="3" key="1">
    <citation type="submission" date="2023-08" db="EMBL/GenBank/DDBJ databases">
        <authorList>
            <person name="Audoor S."/>
            <person name="Bilcke G."/>
        </authorList>
    </citation>
    <scope>NUCLEOTIDE SEQUENCE</scope>
</reference>
<protein>
    <submittedName>
        <fullName evidence="3">Uncharacterized protein</fullName>
    </submittedName>
</protein>
<evidence type="ECO:0000313" key="3">
    <source>
        <dbReference type="EMBL" id="CAJ1953023.1"/>
    </source>
</evidence>
<sequence>MAFHDIDIVEKREEEFRSSRSLKAWNVTTVSSLIIPLVIFFSARGMNRTENNDEDGNPTNDDAYSGGNDQGDNGESQAPWWWAWRENLEQETHQQILILFLYMWTFTMTLLLVISVNRDFRLRKLKSARWSLMGFVNYSFVCAVVVGGIPQLIRDRGMELEKTGWYGQTSVLLLLTCIFQMLSSSFFVCAIGKMIAKQREDLEKEARTETEHPYSYF</sequence>
<keyword evidence="2" id="KW-0472">Membrane</keyword>
<name>A0AAD2PUW7_9STRA</name>
<accession>A0AAD2PUW7</accession>
<feature type="transmembrane region" description="Helical" evidence="2">
    <location>
        <begin position="24"/>
        <end position="43"/>
    </location>
</feature>
<dbReference type="EMBL" id="CAKOGP040001814">
    <property type="protein sequence ID" value="CAJ1953023.1"/>
    <property type="molecule type" value="Genomic_DNA"/>
</dbReference>
<keyword evidence="4" id="KW-1185">Reference proteome</keyword>
<proteinExistence type="predicted"/>
<dbReference type="AlphaFoldDB" id="A0AAD2PUW7"/>